<sequence>MTTTSTSTDTADAVHRWLRDNARPVHGTDAADTGPDLRTLTDHLAAATVVGLGESTRFSRQTYGIRDRILRTLITEHGFRALAIQDSARSGARLDAYVRAGVGDPHTALADAWRPLRTAETVTTLEWLRAYNIDHPDDRVGVFGIRPADAEPADYDEVLAYARRWAPDRAEELAAHLTPIRSAHRIDEHVQRHQGIHPGRPFAEDARAALTLLHSLPQPAGPEAAAAYSTALDRARLIVSFHENSVAGRGGFAGDDPQPARTIIDHHRTTGARIVYWDGIAHTAGIEIGLGPAETRFHGEGSGLRAYFGTGYLSVAIGFHHGDLGKVIAPVPAPELIDADLGTVDLPAYFVDLRDDAPPEIRRWRAAPAQMRVISGVYDPAADAAARLAVSSPAAAFDVLVHIRETSPVHWLPDPAGG</sequence>
<evidence type="ECO:0000313" key="3">
    <source>
        <dbReference type="Proteomes" id="UP000570678"/>
    </source>
</evidence>
<dbReference type="GO" id="GO:0046677">
    <property type="term" value="P:response to antibiotic"/>
    <property type="evidence" value="ECO:0007669"/>
    <property type="project" value="InterPro"/>
</dbReference>
<dbReference type="InterPro" id="IPR052036">
    <property type="entry name" value="Hydrolase/PRTase-associated"/>
</dbReference>
<evidence type="ECO:0000256" key="1">
    <source>
        <dbReference type="SAM" id="MobiDB-lite"/>
    </source>
</evidence>
<name>A0A846YN34_9NOCA</name>
<dbReference type="PANTHER" id="PTHR31299:SF0">
    <property type="entry name" value="ESTERASE, PUTATIVE (AFU_ORTHOLOGUE AFUA_1G05850)-RELATED"/>
    <property type="match status" value="1"/>
</dbReference>
<dbReference type="EMBL" id="JAAXOT010000021">
    <property type="protein sequence ID" value="NKY60203.1"/>
    <property type="molecule type" value="Genomic_DNA"/>
</dbReference>
<dbReference type="Gene3D" id="1.20.1440.30">
    <property type="entry name" value="Biosynthetic Protein domain"/>
    <property type="match status" value="1"/>
</dbReference>
<comment type="caution">
    <text evidence="2">The sequence shown here is derived from an EMBL/GenBank/DDBJ whole genome shotgun (WGS) entry which is preliminary data.</text>
</comment>
<dbReference type="Pfam" id="PF05139">
    <property type="entry name" value="Erythro_esteras"/>
    <property type="match status" value="1"/>
</dbReference>
<dbReference type="SUPFAM" id="SSF159501">
    <property type="entry name" value="EreA/ChaN-like"/>
    <property type="match status" value="1"/>
</dbReference>
<keyword evidence="3" id="KW-1185">Reference proteome</keyword>
<protein>
    <submittedName>
        <fullName evidence="2">Erythromycin esterase family protein</fullName>
    </submittedName>
</protein>
<organism evidence="2 3">
    <name type="scientific">Nocardia flavorosea</name>
    <dbReference type="NCBI Taxonomy" id="53429"/>
    <lineage>
        <taxon>Bacteria</taxon>
        <taxon>Bacillati</taxon>
        <taxon>Actinomycetota</taxon>
        <taxon>Actinomycetes</taxon>
        <taxon>Mycobacteriales</taxon>
        <taxon>Nocardiaceae</taxon>
        <taxon>Nocardia</taxon>
    </lineage>
</organism>
<gene>
    <name evidence="2" type="ORF">HGA15_29505</name>
</gene>
<dbReference type="Proteomes" id="UP000570678">
    <property type="component" value="Unassembled WGS sequence"/>
</dbReference>
<dbReference type="CDD" id="cd14728">
    <property type="entry name" value="Ere-like"/>
    <property type="match status" value="1"/>
</dbReference>
<accession>A0A846YN34</accession>
<dbReference type="AlphaFoldDB" id="A0A846YN34"/>
<proteinExistence type="predicted"/>
<feature type="region of interest" description="Disordered" evidence="1">
    <location>
        <begin position="1"/>
        <end position="34"/>
    </location>
</feature>
<dbReference type="RefSeq" id="WP_062979048.1">
    <property type="nucleotide sequence ID" value="NZ_JAAXOT010000021.1"/>
</dbReference>
<feature type="compositionally biased region" description="Low complexity" evidence="1">
    <location>
        <begin position="1"/>
        <end position="11"/>
    </location>
</feature>
<dbReference type="InterPro" id="IPR007815">
    <property type="entry name" value="Emycin_Estase"/>
</dbReference>
<dbReference type="Gene3D" id="3.40.1660.10">
    <property type="entry name" value="EreA-like (biosynthetic domain)"/>
    <property type="match status" value="1"/>
</dbReference>
<dbReference type="PANTHER" id="PTHR31299">
    <property type="entry name" value="ESTERASE, PUTATIVE (AFU_ORTHOLOGUE AFUA_1G05850)-RELATED"/>
    <property type="match status" value="1"/>
</dbReference>
<reference evidence="2 3" key="1">
    <citation type="submission" date="2020-04" db="EMBL/GenBank/DDBJ databases">
        <title>MicrobeNet Type strains.</title>
        <authorList>
            <person name="Nicholson A.C."/>
        </authorList>
    </citation>
    <scope>NUCLEOTIDE SEQUENCE [LARGE SCALE GENOMIC DNA]</scope>
    <source>
        <strain evidence="2 3">JCM 3332</strain>
    </source>
</reference>
<feature type="compositionally biased region" description="Basic and acidic residues" evidence="1">
    <location>
        <begin position="12"/>
        <end position="23"/>
    </location>
</feature>
<evidence type="ECO:0000313" key="2">
    <source>
        <dbReference type="EMBL" id="NKY60203.1"/>
    </source>
</evidence>
<dbReference type="Gene3D" id="3.30.1870.10">
    <property type="entry name" value="EreA-like, domain 2"/>
    <property type="match status" value="1"/>
</dbReference>